<evidence type="ECO:0000256" key="1">
    <source>
        <dbReference type="SAM" id="MobiDB-lite"/>
    </source>
</evidence>
<evidence type="ECO:0000313" key="2">
    <source>
        <dbReference type="EMBL" id="ATW62966.1"/>
    </source>
</evidence>
<gene>
    <name evidence="2" type="ORF">phi674_gp48</name>
</gene>
<dbReference type="OrthoDB" id="32784at10239"/>
<sequence>MSINDNIKYMGGLSGSPEDEAHEEALRMNERIQRSVDMREELKDHMPKVGDTGWYAAPHMLQVHHNSPNGSTVLVMSREQALHLAVELMQWFTDNLEDGAL</sequence>
<name>A0A2H4PJ36_9CAUD</name>
<proteinExistence type="predicted"/>
<dbReference type="EMBL" id="MG324354">
    <property type="protein sequence ID" value="ATW62966.1"/>
    <property type="molecule type" value="Genomic_DNA"/>
</dbReference>
<reference evidence="3" key="1">
    <citation type="submission" date="2017-10" db="EMBL/GenBank/DDBJ databases">
        <title>Complete nucleotide sequences and annotations of phi673 and phi674, two new lytic phages of Corynebacterium glutamicum ATCC 13032.</title>
        <authorList>
            <person name="Yomantas Y.A.V."/>
            <person name="Abalakina E.G."/>
            <person name="Lobanova J.S."/>
            <person name="Mamontov V.T.A."/>
            <person name="Stoynova N.V."/>
            <person name="Mashko S.V."/>
        </authorList>
    </citation>
    <scope>NUCLEOTIDE SEQUENCE [LARGE SCALE GENOMIC DNA]</scope>
</reference>
<feature type="region of interest" description="Disordered" evidence="1">
    <location>
        <begin position="1"/>
        <end position="22"/>
    </location>
</feature>
<protein>
    <submittedName>
        <fullName evidence="2">Uncharacterized protein</fullName>
    </submittedName>
</protein>
<keyword evidence="3" id="KW-1185">Reference proteome</keyword>
<accession>A0A2H4PJ36</accession>
<dbReference type="Proteomes" id="UP000241216">
    <property type="component" value="Segment"/>
</dbReference>
<evidence type="ECO:0000313" key="3">
    <source>
        <dbReference type="Proteomes" id="UP000241216"/>
    </source>
</evidence>
<organism evidence="2 3">
    <name type="scientific">Corynebacterium phage phi674</name>
    <dbReference type="NCBI Taxonomy" id="2052822"/>
    <lineage>
        <taxon>Viruses</taxon>
        <taxon>Duplodnaviria</taxon>
        <taxon>Heunggongvirae</taxon>
        <taxon>Uroviricota</taxon>
        <taxon>Caudoviricetes</taxon>
        <taxon>Ikedavirus</taxon>
        <taxon>Ikedavirus phi674</taxon>
    </lineage>
</organism>